<dbReference type="EMBL" id="GL883010">
    <property type="protein sequence ID" value="EGG20694.1"/>
    <property type="molecule type" value="Genomic_DNA"/>
</dbReference>
<proteinExistence type="predicted"/>
<reference evidence="2" key="1">
    <citation type="journal article" date="2011" name="Genome Res.">
        <title>Phylogeny-wide analysis of social amoeba genomes highlights ancient origins for complex intercellular communication.</title>
        <authorList>
            <person name="Heidel A.J."/>
            <person name="Lawal H.M."/>
            <person name="Felder M."/>
            <person name="Schilde C."/>
            <person name="Helps N.R."/>
            <person name="Tunggal B."/>
            <person name="Rivero F."/>
            <person name="John U."/>
            <person name="Schleicher M."/>
            <person name="Eichinger L."/>
            <person name="Platzer M."/>
            <person name="Noegel A.A."/>
            <person name="Schaap P."/>
            <person name="Gloeckner G."/>
        </authorList>
    </citation>
    <scope>NUCLEOTIDE SEQUENCE [LARGE SCALE GENOMIC DNA]</scope>
    <source>
        <strain evidence="2">SH3</strain>
    </source>
</reference>
<dbReference type="Proteomes" id="UP000007797">
    <property type="component" value="Unassembled WGS sequence"/>
</dbReference>
<dbReference type="GeneID" id="14873767"/>
<dbReference type="KEGG" id="dfa:DFA_00555"/>
<dbReference type="AlphaFoldDB" id="F4PSK2"/>
<evidence type="ECO:0000313" key="2">
    <source>
        <dbReference type="Proteomes" id="UP000007797"/>
    </source>
</evidence>
<accession>F4PSK2</accession>
<keyword evidence="2" id="KW-1185">Reference proteome</keyword>
<evidence type="ECO:0000313" key="1">
    <source>
        <dbReference type="EMBL" id="EGG20694.1"/>
    </source>
</evidence>
<dbReference type="RefSeq" id="XP_004358544.1">
    <property type="nucleotide sequence ID" value="XM_004358487.1"/>
</dbReference>
<protein>
    <submittedName>
        <fullName evidence="1">Uncharacterized protein</fullName>
    </submittedName>
</protein>
<name>F4PSK2_CACFS</name>
<organism evidence="1 2">
    <name type="scientific">Cavenderia fasciculata</name>
    <name type="common">Slime mold</name>
    <name type="synonym">Dictyostelium fasciculatum</name>
    <dbReference type="NCBI Taxonomy" id="261658"/>
    <lineage>
        <taxon>Eukaryota</taxon>
        <taxon>Amoebozoa</taxon>
        <taxon>Evosea</taxon>
        <taxon>Eumycetozoa</taxon>
        <taxon>Dictyostelia</taxon>
        <taxon>Acytosteliales</taxon>
        <taxon>Cavenderiaceae</taxon>
        <taxon>Cavenderia</taxon>
    </lineage>
</organism>
<gene>
    <name evidence="1" type="ORF">DFA_00555</name>
</gene>
<sequence>MTDDGLDLSMSKNLKDILRHTKESSPLASKNVTKKKRIEDYIRRERNDDRPRAVVRFIDLRGTDCDRKYYSKIKRSMEKGTKPKSRELLDEEGKRKARELIKEKQKSKTPLTITGFRVEVAKLTKNPKKVPSKSWFYQNFKEDPDNKDIVLRSGIITNQ</sequence>